<gene>
    <name evidence="2" type="ORF">H9Q80_13680</name>
</gene>
<dbReference type="InterPro" id="IPR045714">
    <property type="entry name" value="DUF6070"/>
</dbReference>
<dbReference type="RefSeq" id="WP_117536563.1">
    <property type="nucleotide sequence ID" value="NZ_CP060636.1"/>
</dbReference>
<dbReference type="AlphaFoldDB" id="A0A7G9GKH1"/>
<organism evidence="2 3">
    <name type="scientific">[Eubacterium] hominis</name>
    <dbReference type="NCBI Taxonomy" id="2764325"/>
    <lineage>
        <taxon>Bacteria</taxon>
        <taxon>Bacillati</taxon>
        <taxon>Bacillota</taxon>
        <taxon>Erysipelotrichia</taxon>
        <taxon>Erysipelotrichales</taxon>
        <taxon>Erysipelotrichaceae</taxon>
        <taxon>Amedibacillus</taxon>
    </lineage>
</organism>
<evidence type="ECO:0000313" key="3">
    <source>
        <dbReference type="Proteomes" id="UP000515856"/>
    </source>
</evidence>
<keyword evidence="1" id="KW-0812">Transmembrane</keyword>
<evidence type="ECO:0000313" key="2">
    <source>
        <dbReference type="EMBL" id="QNM11303.1"/>
    </source>
</evidence>
<sequence length="195" mass="22365">MKKKYIGIVILALILLGFILFFSSHKPSDIHLLDDNSIDISDSLKQTLQTDLKKKSESLQPIIQKDAMNGTRKNISTPALSKAGVKAIYEKLLDENSCVNDEQGYYDLQGRDHFLSFWKDYQAKKDTKLTHYTISSTGGIRRDDFIYQDNVLYLISISLYYDNGKAIISDTNGWKIEKADYDTYGYFSYKNSIKI</sequence>
<protein>
    <submittedName>
        <fullName evidence="2">Uncharacterized protein</fullName>
    </submittedName>
</protein>
<dbReference type="KEGG" id="ehn:H9Q80_13680"/>
<proteinExistence type="predicted"/>
<accession>A0A7G9GKH1</accession>
<dbReference type="Proteomes" id="UP000515856">
    <property type="component" value="Chromosome"/>
</dbReference>
<keyword evidence="3" id="KW-1185">Reference proteome</keyword>
<keyword evidence="1" id="KW-0472">Membrane</keyword>
<keyword evidence="1" id="KW-1133">Transmembrane helix</keyword>
<dbReference type="Pfam" id="PF19546">
    <property type="entry name" value="DUF6070"/>
    <property type="match status" value="1"/>
</dbReference>
<name>A0A7G9GKH1_9FIRM</name>
<feature type="transmembrane region" description="Helical" evidence="1">
    <location>
        <begin position="5"/>
        <end position="23"/>
    </location>
</feature>
<reference evidence="2 3" key="1">
    <citation type="submission" date="2020-08" db="EMBL/GenBank/DDBJ databases">
        <authorList>
            <person name="Liu C."/>
            <person name="Sun Q."/>
        </authorList>
    </citation>
    <scope>NUCLEOTIDE SEQUENCE [LARGE SCALE GENOMIC DNA]</scope>
    <source>
        <strain evidence="2 3">NSJ-61</strain>
    </source>
</reference>
<dbReference type="EMBL" id="CP060636">
    <property type="protein sequence ID" value="QNM11303.1"/>
    <property type="molecule type" value="Genomic_DNA"/>
</dbReference>
<evidence type="ECO:0000256" key="1">
    <source>
        <dbReference type="SAM" id="Phobius"/>
    </source>
</evidence>